<organism evidence="3 4">
    <name type="scientific">Phenylobacterium terrae</name>
    <dbReference type="NCBI Taxonomy" id="2665495"/>
    <lineage>
        <taxon>Bacteria</taxon>
        <taxon>Pseudomonadati</taxon>
        <taxon>Pseudomonadota</taxon>
        <taxon>Alphaproteobacteria</taxon>
        <taxon>Caulobacterales</taxon>
        <taxon>Caulobacteraceae</taxon>
        <taxon>Phenylobacterium</taxon>
    </lineage>
</organism>
<dbReference type="InterPro" id="IPR018705">
    <property type="entry name" value="DUF2134_membrane"/>
</dbReference>
<gene>
    <name evidence="3" type="ORF">ACFSC0_01940</name>
</gene>
<accession>A0ABW4MY63</accession>
<dbReference type="Pfam" id="PF09977">
    <property type="entry name" value="Tad_C"/>
    <property type="match status" value="1"/>
</dbReference>
<dbReference type="RefSeq" id="WP_377281033.1">
    <property type="nucleotide sequence ID" value="NZ_JBHRSI010000003.1"/>
</dbReference>
<feature type="domain" description="Putative Flp pilus-assembly TadG-like N-terminal" evidence="2">
    <location>
        <begin position="16"/>
        <end position="63"/>
    </location>
</feature>
<reference evidence="4" key="1">
    <citation type="journal article" date="2019" name="Int. J. Syst. Evol. Microbiol.">
        <title>The Global Catalogue of Microorganisms (GCM) 10K type strain sequencing project: providing services to taxonomists for standard genome sequencing and annotation.</title>
        <authorList>
            <consortium name="The Broad Institute Genomics Platform"/>
            <consortium name="The Broad Institute Genome Sequencing Center for Infectious Disease"/>
            <person name="Wu L."/>
            <person name="Ma J."/>
        </authorList>
    </citation>
    <scope>NUCLEOTIDE SEQUENCE [LARGE SCALE GENOMIC DNA]</scope>
    <source>
        <strain evidence="4">DFY28</strain>
    </source>
</reference>
<proteinExistence type="predicted"/>
<sequence>MRALTRGGRFLACERGNVVVAIAAAGGLLMGVSALAVDLGSVYLQTRKLQGMADLAAIAAARDLANAQAAAEATVAANGWDGPVSVNVVLGRYRALPDKAPDERFTAGDPQSNAARVELAAEADLYFAQMLIGRKTLAVRRSATAARADLASFSIGTGLAALEGGVANKLLSALTGGQVSLSLMDYEALAQADVELFDYVDALRTEAALDAGSFDEVLSADLTTAQALAALSKALSKDGQSRAASAAAKISAAASKLGDARLRTLLDLGPIGAQDKLASVKATSLNVSALDLAQALLTAAQGGRAVELDLAGQAPGLVDLDVRLAIGERPNQSPWLAVDGEGGVTIRTSQARIYLEAKALGLLGAIGLKPVRLPVLVELAPGEAKLGAISCPAEAAQRRVVLDVRPGVGELVVGDLDESKLADFKQELEVGPARLLDLGLIQARGSARASIGGEAWKSVSFNASDIAARKIKSVQTSDIAEATIGSLVANTRVTAQVGALPAPTIAGSVLSVLAPLGEPLDAVLGRLTGLLGVRLGEADVRVHGLRCRDAVLVA</sequence>
<dbReference type="EMBL" id="JBHUEY010000001">
    <property type="protein sequence ID" value="MFD1782139.1"/>
    <property type="molecule type" value="Genomic_DNA"/>
</dbReference>
<evidence type="ECO:0000259" key="2">
    <source>
        <dbReference type="Pfam" id="PF13400"/>
    </source>
</evidence>
<protein>
    <submittedName>
        <fullName evidence="3">TadG family pilus assembly protein</fullName>
    </submittedName>
</protein>
<dbReference type="InterPro" id="IPR028087">
    <property type="entry name" value="Tad_N"/>
</dbReference>
<dbReference type="Proteomes" id="UP001597237">
    <property type="component" value="Unassembled WGS sequence"/>
</dbReference>
<feature type="domain" description="DUF2134" evidence="1">
    <location>
        <begin position="65"/>
        <end position="139"/>
    </location>
</feature>
<evidence type="ECO:0000313" key="3">
    <source>
        <dbReference type="EMBL" id="MFD1782139.1"/>
    </source>
</evidence>
<comment type="caution">
    <text evidence="3">The sequence shown here is derived from an EMBL/GenBank/DDBJ whole genome shotgun (WGS) entry which is preliminary data.</text>
</comment>
<evidence type="ECO:0000259" key="1">
    <source>
        <dbReference type="Pfam" id="PF09977"/>
    </source>
</evidence>
<name>A0ABW4MY63_9CAUL</name>
<evidence type="ECO:0000313" key="4">
    <source>
        <dbReference type="Proteomes" id="UP001597237"/>
    </source>
</evidence>
<keyword evidence="4" id="KW-1185">Reference proteome</keyword>
<dbReference type="Pfam" id="PF13400">
    <property type="entry name" value="Tad"/>
    <property type="match status" value="1"/>
</dbReference>